<dbReference type="InterPro" id="IPR050327">
    <property type="entry name" value="Proton-linked_MCT"/>
</dbReference>
<keyword evidence="4" id="KW-0812">Transmembrane</keyword>
<comment type="similarity">
    <text evidence="2">Belongs to the major facilitator superfamily. Monocarboxylate porter (TC 2.A.1.13) family.</text>
</comment>
<feature type="transmembrane region" description="Helical" evidence="4">
    <location>
        <begin position="267"/>
        <end position="288"/>
    </location>
</feature>
<evidence type="ECO:0000256" key="2">
    <source>
        <dbReference type="ARBA" id="ARBA00006727"/>
    </source>
</evidence>
<dbReference type="SUPFAM" id="SSF103473">
    <property type="entry name" value="MFS general substrate transporter"/>
    <property type="match status" value="1"/>
</dbReference>
<accession>I2FZ27</accession>
<evidence type="ECO:0000256" key="3">
    <source>
        <dbReference type="SAM" id="MobiDB-lite"/>
    </source>
</evidence>
<feature type="transmembrane region" description="Helical" evidence="4">
    <location>
        <begin position="106"/>
        <end position="124"/>
    </location>
</feature>
<feature type="transmembrane region" description="Helical" evidence="4">
    <location>
        <begin position="179"/>
        <end position="197"/>
    </location>
</feature>
<feature type="compositionally biased region" description="Basic and acidic residues" evidence="3">
    <location>
        <begin position="30"/>
        <end position="68"/>
    </location>
</feature>
<feature type="transmembrane region" description="Helical" evidence="4">
    <location>
        <begin position="481"/>
        <end position="508"/>
    </location>
</feature>
<feature type="domain" description="Major facilitator superfamily (MFS) profile" evidence="5">
    <location>
        <begin position="107"/>
        <end position="510"/>
    </location>
</feature>
<dbReference type="Pfam" id="PF07690">
    <property type="entry name" value="MFS_1"/>
    <property type="match status" value="1"/>
</dbReference>
<dbReference type="HOGENOM" id="CLU_001265_1_2_1"/>
<feature type="transmembrane region" description="Helical" evidence="4">
    <location>
        <begin position="203"/>
        <end position="226"/>
    </location>
</feature>
<feature type="transmembrane region" description="Helical" evidence="4">
    <location>
        <begin position="144"/>
        <end position="172"/>
    </location>
</feature>
<dbReference type="InterPro" id="IPR036259">
    <property type="entry name" value="MFS_trans_sf"/>
</dbReference>
<gene>
    <name evidence="6" type="ORF">UHOR_08455</name>
</gene>
<feature type="transmembrane region" description="Helical" evidence="4">
    <location>
        <begin position="309"/>
        <end position="335"/>
    </location>
</feature>
<evidence type="ECO:0000313" key="6">
    <source>
        <dbReference type="EMBL" id="CCF52170.1"/>
    </source>
</evidence>
<organism evidence="6 7">
    <name type="scientific">Ustilago hordei</name>
    <name type="common">Barley covered smut fungus</name>
    <dbReference type="NCBI Taxonomy" id="120017"/>
    <lineage>
        <taxon>Eukaryota</taxon>
        <taxon>Fungi</taxon>
        <taxon>Dikarya</taxon>
        <taxon>Basidiomycota</taxon>
        <taxon>Ustilaginomycotina</taxon>
        <taxon>Ustilaginomycetes</taxon>
        <taxon>Ustilaginales</taxon>
        <taxon>Ustilaginaceae</taxon>
        <taxon>Ustilago</taxon>
    </lineage>
</organism>
<reference evidence="6 7" key="1">
    <citation type="journal article" date="2012" name="Plant Cell">
        <title>Genome comparison of barley and maize smut fungi reveals targeted loss of RNA silencing components and species-specific presence of transposable elements.</title>
        <authorList>
            <person name="Laurie J.D."/>
            <person name="Ali S."/>
            <person name="Linning R."/>
            <person name="Mannhaupt G."/>
            <person name="Wong P."/>
            <person name="Gueldener U."/>
            <person name="Muensterkoetter M."/>
            <person name="Moore R."/>
            <person name="Kahmann R."/>
            <person name="Bakkeren G."/>
            <person name="Schirawski J."/>
        </authorList>
    </citation>
    <scope>NUCLEOTIDE SEQUENCE [LARGE SCALE GENOMIC DNA]</scope>
    <source>
        <strain evidence="7">Uh4875-4</strain>
    </source>
</reference>
<evidence type="ECO:0000313" key="7">
    <source>
        <dbReference type="Proteomes" id="UP000006174"/>
    </source>
</evidence>
<feature type="transmembrane region" description="Helical" evidence="4">
    <location>
        <begin position="447"/>
        <end position="469"/>
    </location>
</feature>
<dbReference type="EMBL" id="CAGI01000171">
    <property type="protein sequence ID" value="CCF52170.1"/>
    <property type="molecule type" value="Genomic_DNA"/>
</dbReference>
<dbReference type="Proteomes" id="UP000006174">
    <property type="component" value="Unassembled WGS sequence"/>
</dbReference>
<feature type="compositionally biased region" description="Basic and acidic residues" evidence="3">
    <location>
        <begin position="1"/>
        <end position="17"/>
    </location>
</feature>
<dbReference type="InterPro" id="IPR011701">
    <property type="entry name" value="MFS"/>
</dbReference>
<proteinExistence type="inferred from homology"/>
<name>I2FZ27_USTHO</name>
<feature type="transmembrane region" description="Helical" evidence="4">
    <location>
        <begin position="382"/>
        <end position="403"/>
    </location>
</feature>
<dbReference type="PROSITE" id="PS50850">
    <property type="entry name" value="MFS"/>
    <property type="match status" value="1"/>
</dbReference>
<dbReference type="PANTHER" id="PTHR11360">
    <property type="entry name" value="MONOCARBOXYLATE TRANSPORTER"/>
    <property type="match status" value="1"/>
</dbReference>
<feature type="transmembrane region" description="Helical" evidence="4">
    <location>
        <begin position="355"/>
        <end position="375"/>
    </location>
</feature>
<feature type="region of interest" description="Disordered" evidence="3">
    <location>
        <begin position="1"/>
        <end position="94"/>
    </location>
</feature>
<sequence>MDKAELAAHAKEIDQHFHQQHQHNSPSSPHLEKSQDGEANKHRADANRDKDVEKDAAVHKADTNDQSRPRNSTSARSQQPTGDASAPSEQADDEAIKDRGWAAWKFILASAATEFMIWGASYGYGSFQDYHQHDHRSPFHQSSLTATSSVGTTLLAGQHFIPLLTFGLYSMFPCLISRFTYVCVVASSLSLLIASFANSVALLILFQGLLLGIFGGNLFTTVILWLPDWWDRRRGFAIALIFAGSAIGGILWPIIFTQLLERIGFRWTLRTCALIQLIVSGSAVMCLAPRRKAVRISKAMRWKAVIPAFPRSLLSTLTLLNVVALVTQTTAWYSVSLNISNYASSMGFSSSTSTGMLSAFNASAAVTYFVLGYLVDRFPYPLIMATSTLLSLVFTVLVFGFARGSLAKIILYVVFFGMSGGGFASFLTPVSRDIPDKTKSAEFSLRFLYLVAARGLAAMLGPIIAVQFYPDHLGPKSAYGSFGFTGFIAFISGTLALSTLASLTIFAYKRHVEAKRVQERCKHSSPSPSPECARRVELVEERAA</sequence>
<protein>
    <submittedName>
        <fullName evidence="6">Related to monocarboxylate permease</fullName>
    </submittedName>
</protein>
<dbReference type="GO" id="GO:0016020">
    <property type="term" value="C:membrane"/>
    <property type="evidence" value="ECO:0007669"/>
    <property type="project" value="UniProtKB-SubCell"/>
</dbReference>
<comment type="subcellular location">
    <subcellularLocation>
        <location evidence="1">Membrane</location>
        <topology evidence="1">Multi-pass membrane protein</topology>
    </subcellularLocation>
</comment>
<keyword evidence="4" id="KW-0472">Membrane</keyword>
<dbReference type="PANTHER" id="PTHR11360:SF287">
    <property type="entry name" value="MFS MONOCARBOXYLATE TRANSPORTER"/>
    <property type="match status" value="1"/>
</dbReference>
<evidence type="ECO:0000259" key="5">
    <source>
        <dbReference type="PROSITE" id="PS50850"/>
    </source>
</evidence>
<evidence type="ECO:0000256" key="4">
    <source>
        <dbReference type="SAM" id="Phobius"/>
    </source>
</evidence>
<dbReference type="eggNOG" id="KOG2504">
    <property type="taxonomic scope" value="Eukaryota"/>
</dbReference>
<dbReference type="Gene3D" id="1.20.1250.20">
    <property type="entry name" value="MFS general substrate transporter like domains"/>
    <property type="match status" value="2"/>
</dbReference>
<keyword evidence="7" id="KW-1185">Reference proteome</keyword>
<comment type="caution">
    <text evidence="6">The sequence shown here is derived from an EMBL/GenBank/DDBJ whole genome shotgun (WGS) entry which is preliminary data.</text>
</comment>
<dbReference type="OrthoDB" id="2213137at2759"/>
<dbReference type="GO" id="GO:0022857">
    <property type="term" value="F:transmembrane transporter activity"/>
    <property type="evidence" value="ECO:0007669"/>
    <property type="project" value="InterPro"/>
</dbReference>
<feature type="transmembrane region" description="Helical" evidence="4">
    <location>
        <begin position="235"/>
        <end position="255"/>
    </location>
</feature>
<dbReference type="AlphaFoldDB" id="I2FZ27"/>
<dbReference type="OMA" id="ATEFMIW"/>
<dbReference type="InterPro" id="IPR020846">
    <property type="entry name" value="MFS_dom"/>
</dbReference>
<keyword evidence="4" id="KW-1133">Transmembrane helix</keyword>
<feature type="compositionally biased region" description="Polar residues" evidence="3">
    <location>
        <begin position="69"/>
        <end position="82"/>
    </location>
</feature>
<feature type="transmembrane region" description="Helical" evidence="4">
    <location>
        <begin position="409"/>
        <end position="427"/>
    </location>
</feature>
<evidence type="ECO:0000256" key="1">
    <source>
        <dbReference type="ARBA" id="ARBA00004141"/>
    </source>
</evidence>